<dbReference type="RefSeq" id="WP_206544343.1">
    <property type="nucleotide sequence ID" value="NZ_CP177239.1"/>
</dbReference>
<reference evidence="2 3" key="1">
    <citation type="submission" date="2023-10" db="EMBL/GenBank/DDBJ databases">
        <authorList>
            <person name="Venkata Ramana C."/>
            <person name="Sasikala C."/>
            <person name="Dhurka M."/>
        </authorList>
    </citation>
    <scope>NUCLEOTIDE SEQUENCE [LARGE SCALE GENOMIC DNA]</scope>
    <source>
        <strain evidence="2 3">KCTC 32151</strain>
    </source>
</reference>
<keyword evidence="1" id="KW-0472">Membrane</keyword>
<proteinExistence type="predicted"/>
<gene>
    <name evidence="2" type="ORF">R2G56_01635</name>
</gene>
<keyword evidence="1" id="KW-1133">Transmembrane helix</keyword>
<dbReference type="EMBL" id="JAWLIP010000001">
    <property type="protein sequence ID" value="MDV6224975.1"/>
    <property type="molecule type" value="Genomic_DNA"/>
</dbReference>
<accession>A0ABU4AFH6</accession>
<name>A0ABU4AFH6_9HYPH</name>
<protein>
    <submittedName>
        <fullName evidence="2">Uncharacterized protein</fullName>
    </submittedName>
</protein>
<feature type="transmembrane region" description="Helical" evidence="1">
    <location>
        <begin position="12"/>
        <end position="34"/>
    </location>
</feature>
<dbReference type="Proteomes" id="UP001185659">
    <property type="component" value="Unassembled WGS sequence"/>
</dbReference>
<keyword evidence="1" id="KW-0812">Transmembrane</keyword>
<evidence type="ECO:0000256" key="1">
    <source>
        <dbReference type="SAM" id="Phobius"/>
    </source>
</evidence>
<evidence type="ECO:0000313" key="2">
    <source>
        <dbReference type="EMBL" id="MDV6224975.1"/>
    </source>
</evidence>
<keyword evidence="3" id="KW-1185">Reference proteome</keyword>
<evidence type="ECO:0000313" key="3">
    <source>
        <dbReference type="Proteomes" id="UP001185659"/>
    </source>
</evidence>
<comment type="caution">
    <text evidence="2">The sequence shown here is derived from an EMBL/GenBank/DDBJ whole genome shotgun (WGS) entry which is preliminary data.</text>
</comment>
<sequence>MKTNGSRPLANWIVMGAAALVLAALTGLVFAMWLENGADIFLALAQSGLAWCL</sequence>
<organism evidence="2 3">
    <name type="scientific">Nitratireductor aquimarinus</name>
    <dbReference type="NCBI Taxonomy" id="889300"/>
    <lineage>
        <taxon>Bacteria</taxon>
        <taxon>Pseudomonadati</taxon>
        <taxon>Pseudomonadota</taxon>
        <taxon>Alphaproteobacteria</taxon>
        <taxon>Hyphomicrobiales</taxon>
        <taxon>Phyllobacteriaceae</taxon>
        <taxon>Nitratireductor</taxon>
    </lineage>
</organism>